<keyword evidence="3" id="KW-1185">Reference proteome</keyword>
<gene>
    <name evidence="2" type="ORF">BO87DRAFT_178362</name>
</gene>
<feature type="compositionally biased region" description="Polar residues" evidence="1">
    <location>
        <begin position="19"/>
        <end position="30"/>
    </location>
</feature>
<sequence length="93" mass="10357">MENWCGGSLYMKRLRPSHHNNPLRSHSCETGGSRKATPLAKGPTQGREGRSKPVDPDLCQMTTDEISEVNGRVIVVMEWEGIRNGFFIQCVVA</sequence>
<evidence type="ECO:0000256" key="1">
    <source>
        <dbReference type="SAM" id="MobiDB-lite"/>
    </source>
</evidence>
<proteinExistence type="predicted"/>
<dbReference type="EMBL" id="KZ821491">
    <property type="protein sequence ID" value="PYH29544.1"/>
    <property type="molecule type" value="Genomic_DNA"/>
</dbReference>
<protein>
    <submittedName>
        <fullName evidence="2">Uncharacterized protein</fullName>
    </submittedName>
</protein>
<dbReference type="Proteomes" id="UP000247647">
    <property type="component" value="Unassembled WGS sequence"/>
</dbReference>
<feature type="region of interest" description="Disordered" evidence="1">
    <location>
        <begin position="13"/>
        <end position="58"/>
    </location>
</feature>
<dbReference type="RefSeq" id="XP_025475022.1">
    <property type="nucleotide sequence ID" value="XM_025618391.1"/>
</dbReference>
<evidence type="ECO:0000313" key="3">
    <source>
        <dbReference type="Proteomes" id="UP000247647"/>
    </source>
</evidence>
<organism evidence="2 3">
    <name type="scientific">Aspergillus neoniger (strain CBS 115656)</name>
    <dbReference type="NCBI Taxonomy" id="1448310"/>
    <lineage>
        <taxon>Eukaryota</taxon>
        <taxon>Fungi</taxon>
        <taxon>Dikarya</taxon>
        <taxon>Ascomycota</taxon>
        <taxon>Pezizomycotina</taxon>
        <taxon>Eurotiomycetes</taxon>
        <taxon>Eurotiomycetidae</taxon>
        <taxon>Eurotiales</taxon>
        <taxon>Aspergillaceae</taxon>
        <taxon>Aspergillus</taxon>
        <taxon>Aspergillus subgen. Circumdati</taxon>
    </lineage>
</organism>
<reference evidence="2" key="1">
    <citation type="submission" date="2016-12" db="EMBL/GenBank/DDBJ databases">
        <title>The genomes of Aspergillus section Nigri reveals drivers in fungal speciation.</title>
        <authorList>
            <consortium name="DOE Joint Genome Institute"/>
            <person name="Vesth T.C."/>
            <person name="Nybo J."/>
            <person name="Theobald S."/>
            <person name="Brandl J."/>
            <person name="Frisvad J.C."/>
            <person name="Nielsen K.F."/>
            <person name="Lyhne E.K."/>
            <person name="Kogle M.E."/>
            <person name="Kuo A."/>
            <person name="Riley R."/>
            <person name="Clum A."/>
            <person name="Nolan M."/>
            <person name="Lipzen A."/>
            <person name="Salamov A."/>
            <person name="Henrissat B."/>
            <person name="Wiebenga A."/>
            <person name="De Vries R.P."/>
            <person name="Grigoriev I.V."/>
            <person name="Mortensen U.H."/>
            <person name="Andersen M.R."/>
            <person name="Baker S.E."/>
        </authorList>
    </citation>
    <scope>NUCLEOTIDE SEQUENCE [LARGE SCALE GENOMIC DNA]</scope>
    <source>
        <strain evidence="2">CBS 115656</strain>
    </source>
</reference>
<evidence type="ECO:0000313" key="2">
    <source>
        <dbReference type="EMBL" id="PYH29544.1"/>
    </source>
</evidence>
<dbReference type="GeneID" id="37120847"/>
<name>A0A318Y6M9_ASPNB</name>
<accession>A0A318Y6M9</accession>
<dbReference type="AlphaFoldDB" id="A0A318Y6M9"/>